<dbReference type="EMBL" id="FWXS01000014">
    <property type="protein sequence ID" value="SMC91476.1"/>
    <property type="molecule type" value="Genomic_DNA"/>
</dbReference>
<dbReference type="RefSeq" id="WP_084019062.1">
    <property type="nucleotide sequence ID" value="NZ_FWXS01000014.1"/>
</dbReference>
<gene>
    <name evidence="2" type="ORF">SAMN06296427_1145</name>
</gene>
<feature type="signal peptide" evidence="1">
    <location>
        <begin position="1"/>
        <end position="18"/>
    </location>
</feature>
<dbReference type="OrthoDB" id="1364336at2"/>
<evidence type="ECO:0000313" key="2">
    <source>
        <dbReference type="EMBL" id="SMC91476.1"/>
    </source>
</evidence>
<protein>
    <recommendedName>
        <fullName evidence="4">DUF4468 domain-containing protein</fullName>
    </recommendedName>
</protein>
<dbReference type="AlphaFoldDB" id="A0A1W2D2T8"/>
<evidence type="ECO:0008006" key="4">
    <source>
        <dbReference type="Google" id="ProtNLM"/>
    </source>
</evidence>
<organism evidence="2 3">
    <name type="scientific">Moheibacter sediminis</name>
    <dbReference type="NCBI Taxonomy" id="1434700"/>
    <lineage>
        <taxon>Bacteria</taxon>
        <taxon>Pseudomonadati</taxon>
        <taxon>Bacteroidota</taxon>
        <taxon>Flavobacteriia</taxon>
        <taxon>Flavobacteriales</taxon>
        <taxon>Weeksellaceae</taxon>
        <taxon>Moheibacter</taxon>
    </lineage>
</organism>
<sequence length="162" mass="18927">MKTKLLLILIFCTIILSAQEKQITKLLNEQLRKEIKHYPGVGDSLKLINPFSIDENKVLRFQVSKYNFETEETEFITQEVSLDKVTGFVKDINIIFETEKDAVKVTTIKTDVKGQEISNQIYNYHLFFTEINKEKDNENLRDEILNAFSKAGYIIHSQFWAD</sequence>
<dbReference type="Proteomes" id="UP000192393">
    <property type="component" value="Unassembled WGS sequence"/>
</dbReference>
<dbReference type="STRING" id="1434700.SAMN06296427_1145"/>
<proteinExistence type="predicted"/>
<keyword evidence="3" id="KW-1185">Reference proteome</keyword>
<keyword evidence="1" id="KW-0732">Signal</keyword>
<accession>A0A1W2D2T8</accession>
<evidence type="ECO:0000256" key="1">
    <source>
        <dbReference type="SAM" id="SignalP"/>
    </source>
</evidence>
<reference evidence="2 3" key="1">
    <citation type="submission" date="2017-04" db="EMBL/GenBank/DDBJ databases">
        <authorList>
            <person name="Afonso C.L."/>
            <person name="Miller P.J."/>
            <person name="Scott M.A."/>
            <person name="Spackman E."/>
            <person name="Goraichik I."/>
            <person name="Dimitrov K.M."/>
            <person name="Suarez D.L."/>
            <person name="Swayne D.E."/>
        </authorList>
    </citation>
    <scope>NUCLEOTIDE SEQUENCE [LARGE SCALE GENOMIC DNA]</scope>
    <source>
        <strain evidence="2 3">CGMCC 1.12708</strain>
    </source>
</reference>
<feature type="chain" id="PRO_5012438870" description="DUF4468 domain-containing protein" evidence="1">
    <location>
        <begin position="19"/>
        <end position="162"/>
    </location>
</feature>
<evidence type="ECO:0000313" key="3">
    <source>
        <dbReference type="Proteomes" id="UP000192393"/>
    </source>
</evidence>
<name>A0A1W2D2T8_9FLAO</name>